<name>A0ABD6B9G0_9EURY</name>
<sequence>MSSERTIGASEYVPQGVIDFGVGFCYTLLFLPVLALYPFYYVYRQIGEEPDIGEEMEDSPLHATLGFPDDATVGVPILWGVLYLGALLFVSYGPAVFRVGLPFGSVVGLVTSTFGLTLLGITLGVSTTFFVSESLERDLLQRLGITLLVGFPLGLLIAVVYVVYYGVGTPEALVAPALIPVVSTLYGGSVGNGYLVKRQNIERINKQKGESSDTDDHTETKSYKGETIADSKGREMVETLAESKWVVPDELPNRSSVQKTRRIEPLRDIVRGLWVEETRYTKTVPETQFSSEKSNHRTDYQRRERIAPDGFQSASYSFFEPGSKEVQSCDQCSGRGELDCSQCNRSGRVNCSNCRGSGETECGNCRGRGKVTVEETCGVCRGSGETSSGWECDNCGGYGSVEKTKRCPNCYGGTVDCSTCGGGGQVTCSNCGGRGTHDCNKCDACGRLVTFNFVERNYSPDEEVTYRNKSVPTRLLKNAEGTRVDLQTDDNPSQSGLYRRQDETPEIPVGVATYEYLGDTWEVFDVEGRIKARDFPRDYQRQFRVVMAGVLVSVPSYVFLAHVGL</sequence>
<organism evidence="2 3">
    <name type="scientific">Halolamina salina</name>
    <dbReference type="NCBI Taxonomy" id="1220023"/>
    <lineage>
        <taxon>Archaea</taxon>
        <taxon>Methanobacteriati</taxon>
        <taxon>Methanobacteriota</taxon>
        <taxon>Stenosarchaea group</taxon>
        <taxon>Halobacteria</taxon>
        <taxon>Halobacteriales</taxon>
        <taxon>Haloferacaceae</taxon>
    </lineage>
</organism>
<dbReference type="PANTHER" id="PTHR48465">
    <property type="entry name" value="PROTEIN SSUH2 HOMOLOG"/>
    <property type="match status" value="1"/>
</dbReference>
<dbReference type="RefSeq" id="WP_379731955.1">
    <property type="nucleotide sequence ID" value="NZ_JBHSWZ010000172.1"/>
</dbReference>
<dbReference type="PANTHER" id="PTHR48465:SF1">
    <property type="entry name" value="PROTEIN SSUH2 HOMOLOG"/>
    <property type="match status" value="1"/>
</dbReference>
<dbReference type="Proteomes" id="UP001597111">
    <property type="component" value="Unassembled WGS sequence"/>
</dbReference>
<protein>
    <recommendedName>
        <fullName evidence="4">CR-type domain-containing protein</fullName>
    </recommendedName>
</protein>
<dbReference type="AlphaFoldDB" id="A0ABD6B9G0"/>
<keyword evidence="1" id="KW-0812">Transmembrane</keyword>
<dbReference type="InterPro" id="IPR052789">
    <property type="entry name" value="SSUH2_homolog"/>
</dbReference>
<dbReference type="CDD" id="cd10719">
    <property type="entry name" value="DnaJ_zf"/>
    <property type="match status" value="1"/>
</dbReference>
<feature type="transmembrane region" description="Helical" evidence="1">
    <location>
        <begin position="77"/>
        <end position="97"/>
    </location>
</feature>
<keyword evidence="3" id="KW-1185">Reference proteome</keyword>
<gene>
    <name evidence="2" type="ORF">ACFR9S_14790</name>
</gene>
<feature type="transmembrane region" description="Helical" evidence="1">
    <location>
        <begin position="20"/>
        <end position="43"/>
    </location>
</feature>
<dbReference type="InterPro" id="IPR001305">
    <property type="entry name" value="HSP_DnaJ_Cys-rich_dom"/>
</dbReference>
<dbReference type="EMBL" id="JBHUDH010000221">
    <property type="protein sequence ID" value="MFD1527549.1"/>
    <property type="molecule type" value="Genomic_DNA"/>
</dbReference>
<keyword evidence="1" id="KW-1133">Transmembrane helix</keyword>
<feature type="transmembrane region" description="Helical" evidence="1">
    <location>
        <begin position="103"/>
        <end position="131"/>
    </location>
</feature>
<evidence type="ECO:0000256" key="1">
    <source>
        <dbReference type="SAM" id="Phobius"/>
    </source>
</evidence>
<evidence type="ECO:0000313" key="2">
    <source>
        <dbReference type="EMBL" id="MFD1527549.1"/>
    </source>
</evidence>
<reference evidence="2 3" key="1">
    <citation type="journal article" date="2019" name="Int. J. Syst. Evol. Microbiol.">
        <title>The Global Catalogue of Microorganisms (GCM) 10K type strain sequencing project: providing services to taxonomists for standard genome sequencing and annotation.</title>
        <authorList>
            <consortium name="The Broad Institute Genomics Platform"/>
            <consortium name="The Broad Institute Genome Sequencing Center for Infectious Disease"/>
            <person name="Wu L."/>
            <person name="Ma J."/>
        </authorList>
    </citation>
    <scope>NUCLEOTIDE SEQUENCE [LARGE SCALE GENOMIC DNA]</scope>
    <source>
        <strain evidence="2 3">CGMCC 1.12285</strain>
    </source>
</reference>
<feature type="transmembrane region" description="Helical" evidence="1">
    <location>
        <begin position="543"/>
        <end position="563"/>
    </location>
</feature>
<keyword evidence="1" id="KW-0472">Membrane</keyword>
<proteinExistence type="predicted"/>
<feature type="transmembrane region" description="Helical" evidence="1">
    <location>
        <begin position="173"/>
        <end position="196"/>
    </location>
</feature>
<evidence type="ECO:0000313" key="3">
    <source>
        <dbReference type="Proteomes" id="UP001597111"/>
    </source>
</evidence>
<comment type="caution">
    <text evidence="2">The sequence shown here is derived from an EMBL/GenBank/DDBJ whole genome shotgun (WGS) entry which is preliminary data.</text>
</comment>
<feature type="transmembrane region" description="Helical" evidence="1">
    <location>
        <begin position="143"/>
        <end position="167"/>
    </location>
</feature>
<accession>A0ABD6B9G0</accession>
<evidence type="ECO:0008006" key="4">
    <source>
        <dbReference type="Google" id="ProtNLM"/>
    </source>
</evidence>